<keyword evidence="3" id="KW-1185">Reference proteome</keyword>
<feature type="chain" id="PRO_5037519309" evidence="1">
    <location>
        <begin position="24"/>
        <end position="121"/>
    </location>
</feature>
<dbReference type="Pfam" id="PF11604">
    <property type="entry name" value="CusF_Ec"/>
    <property type="match status" value="1"/>
</dbReference>
<sequence length="121" mass="12743">MKFPLLKTIGTLGFVVLTLNAYAEQGSSSNGMNMGSMGGSSASQVLGTNEAEVKAVDKANKSITLHHGPIKSKTVEMTPMTMTFPVEKPSLLSNVKAGDKVAFTIENVKNVATVTALKVEK</sequence>
<dbReference type="InterPro" id="IPR021647">
    <property type="entry name" value="CusF_Ec"/>
</dbReference>
<evidence type="ECO:0000313" key="2">
    <source>
        <dbReference type="EMBL" id="MBK4734662.1"/>
    </source>
</evidence>
<feature type="signal peptide" evidence="1">
    <location>
        <begin position="1"/>
        <end position="23"/>
    </location>
</feature>
<name>A0A934SS98_9BURK</name>
<evidence type="ECO:0000256" key="1">
    <source>
        <dbReference type="SAM" id="SignalP"/>
    </source>
</evidence>
<gene>
    <name evidence="2" type="ORF">JJB74_08610</name>
</gene>
<dbReference type="Proteomes" id="UP000622890">
    <property type="component" value="Unassembled WGS sequence"/>
</dbReference>
<dbReference type="RefSeq" id="WP_200591447.1">
    <property type="nucleotide sequence ID" value="NZ_JAEPBG010000003.1"/>
</dbReference>
<dbReference type="Gene3D" id="2.40.50.320">
    <property type="entry name" value="Copper binding periplasmic protein CusF"/>
    <property type="match status" value="1"/>
</dbReference>
<protein>
    <submittedName>
        <fullName evidence="2">Copper-binding protein</fullName>
    </submittedName>
</protein>
<dbReference type="EMBL" id="JAEPBG010000003">
    <property type="protein sequence ID" value="MBK4734662.1"/>
    <property type="molecule type" value="Genomic_DNA"/>
</dbReference>
<evidence type="ECO:0000313" key="3">
    <source>
        <dbReference type="Proteomes" id="UP000622890"/>
    </source>
</evidence>
<organism evidence="2 3">
    <name type="scientific">Noviherbaspirillum pedocola</name>
    <dbReference type="NCBI Taxonomy" id="2801341"/>
    <lineage>
        <taxon>Bacteria</taxon>
        <taxon>Pseudomonadati</taxon>
        <taxon>Pseudomonadota</taxon>
        <taxon>Betaproteobacteria</taxon>
        <taxon>Burkholderiales</taxon>
        <taxon>Oxalobacteraceae</taxon>
        <taxon>Noviherbaspirillum</taxon>
    </lineage>
</organism>
<proteinExistence type="predicted"/>
<comment type="caution">
    <text evidence="2">The sequence shown here is derived from an EMBL/GenBank/DDBJ whole genome shotgun (WGS) entry which is preliminary data.</text>
</comment>
<dbReference type="InterPro" id="IPR042230">
    <property type="entry name" value="CusF_sf"/>
</dbReference>
<accession>A0A934SS98</accession>
<dbReference type="AlphaFoldDB" id="A0A934SS98"/>
<reference evidence="2" key="1">
    <citation type="submission" date="2021-01" db="EMBL/GenBank/DDBJ databases">
        <title>Genome sequence of strain Noviherbaspirillum sp. DKR-6.</title>
        <authorList>
            <person name="Chaudhary D.K."/>
        </authorList>
    </citation>
    <scope>NUCLEOTIDE SEQUENCE</scope>
    <source>
        <strain evidence="2">DKR-6</strain>
    </source>
</reference>
<keyword evidence="1" id="KW-0732">Signal</keyword>